<dbReference type="STRING" id="1035.BN961_04087"/>
<evidence type="ECO:0000313" key="1">
    <source>
        <dbReference type="EMBL" id="CEG10647.1"/>
    </source>
</evidence>
<organism evidence="1 2">
    <name type="scientific">Afipia felis</name>
    <name type="common">Cat scratch disease bacillus</name>
    <dbReference type="NCBI Taxonomy" id="1035"/>
    <lineage>
        <taxon>Bacteria</taxon>
        <taxon>Pseudomonadati</taxon>
        <taxon>Pseudomonadota</taxon>
        <taxon>Alphaproteobacteria</taxon>
        <taxon>Hyphomicrobiales</taxon>
        <taxon>Nitrobacteraceae</taxon>
        <taxon>Afipia</taxon>
    </lineage>
</organism>
<dbReference type="SUPFAM" id="SSF53335">
    <property type="entry name" value="S-adenosyl-L-methionine-dependent methyltransferases"/>
    <property type="match status" value="1"/>
</dbReference>
<dbReference type="Pfam" id="PF06080">
    <property type="entry name" value="DUF938"/>
    <property type="match status" value="1"/>
</dbReference>
<dbReference type="EMBL" id="CCAZ020000004">
    <property type="protein sequence ID" value="CEG10647.1"/>
    <property type="molecule type" value="Genomic_DNA"/>
</dbReference>
<dbReference type="InterPro" id="IPR029063">
    <property type="entry name" value="SAM-dependent_MTases_sf"/>
</dbReference>
<reference evidence="1 2" key="1">
    <citation type="journal article" date="2014" name="Genome Announc.">
        <title>Genome Sequence of Afipia felis Strain 76713, Isolated in Hospital Water Using an Amoeba Co-Culture Procedure.</title>
        <authorList>
            <person name="Benamar S."/>
            <person name="La Scola B."/>
            <person name="Croce O."/>
        </authorList>
    </citation>
    <scope>NUCLEOTIDE SEQUENCE [LARGE SCALE GENOMIC DNA]</scope>
    <source>
        <strain evidence="1 2">76713</strain>
    </source>
</reference>
<dbReference type="OrthoDB" id="5525831at2"/>
<dbReference type="Gene3D" id="3.40.50.150">
    <property type="entry name" value="Vaccinia Virus protein VP39"/>
    <property type="match status" value="1"/>
</dbReference>
<dbReference type="PANTHER" id="PTHR20974">
    <property type="entry name" value="UPF0585 PROTEIN CG18661"/>
    <property type="match status" value="1"/>
</dbReference>
<keyword evidence="2" id="KW-1185">Reference proteome</keyword>
<dbReference type="InterPro" id="IPR010342">
    <property type="entry name" value="DUF938"/>
</dbReference>
<protein>
    <recommendedName>
        <fullName evidence="3">SAM-dependent methyltransferase</fullName>
    </recommendedName>
</protein>
<sequence length="200" mass="21879">MTSHRLQYPATQRNRDAILEVLRGVLPPSGLVLEIASGSGEHIVHFANALPGMTFQPSDPEDAARLSIAAWTAETGLSNIRPPLAIDVRREPWPIAQADAMLCINMIHISPWEATQALMRNAGRILSKGAPLYLYGPYRQKDVVTADSNEAFDADLKSRNPQWGLRQLDDVAALAREAGFSGPAVTPMPANNLSVVFRRM</sequence>
<gene>
    <name evidence="1" type="ORF">BN961_04087</name>
</gene>
<dbReference type="PANTHER" id="PTHR20974:SF0">
    <property type="entry name" value="UPF0585 PROTEIN CG18661"/>
    <property type="match status" value="1"/>
</dbReference>
<dbReference type="AlphaFoldDB" id="A0A090MVQ4"/>
<evidence type="ECO:0000313" key="2">
    <source>
        <dbReference type="Proteomes" id="UP000035762"/>
    </source>
</evidence>
<accession>A0A090MVQ4</accession>
<comment type="caution">
    <text evidence="1">The sequence shown here is derived from an EMBL/GenBank/DDBJ whole genome shotgun (WGS) entry which is preliminary data.</text>
</comment>
<evidence type="ECO:0008006" key="3">
    <source>
        <dbReference type="Google" id="ProtNLM"/>
    </source>
</evidence>
<dbReference type="RefSeq" id="WP_048758224.1">
    <property type="nucleotide sequence ID" value="NZ_CCAZ020000004.1"/>
</dbReference>
<name>A0A090MVQ4_AFIFE</name>
<proteinExistence type="predicted"/>
<dbReference type="Proteomes" id="UP000035762">
    <property type="component" value="Unassembled WGS sequence"/>
</dbReference>